<protein>
    <recommendedName>
        <fullName evidence="3">Prophage PssSM-02</fullName>
    </recommendedName>
</protein>
<evidence type="ECO:0008006" key="3">
    <source>
        <dbReference type="Google" id="ProtNLM"/>
    </source>
</evidence>
<gene>
    <name evidence="1" type="ORF">NCTC7357_00961</name>
</gene>
<organism evidence="1 2">
    <name type="scientific">Pseudomonas chlororaphis</name>
    <dbReference type="NCBI Taxonomy" id="587753"/>
    <lineage>
        <taxon>Bacteria</taxon>
        <taxon>Pseudomonadati</taxon>
        <taxon>Pseudomonadota</taxon>
        <taxon>Gammaproteobacteria</taxon>
        <taxon>Pseudomonadales</taxon>
        <taxon>Pseudomonadaceae</taxon>
        <taxon>Pseudomonas</taxon>
    </lineage>
</organism>
<dbReference type="Pfam" id="PF19265">
    <property type="entry name" value="DUF5908"/>
    <property type="match status" value="1"/>
</dbReference>
<proteinExistence type="predicted"/>
<sequence length="58" mass="6506">MTIEIRELVIQARVTSPENTTTPLVATLPQLGHPERARLVAEITRAVLEKLRSERGSR</sequence>
<evidence type="ECO:0000313" key="2">
    <source>
        <dbReference type="Proteomes" id="UP000277437"/>
    </source>
</evidence>
<dbReference type="InterPro" id="IPR045459">
    <property type="entry name" value="DUF5908"/>
</dbReference>
<reference evidence="1 2" key="1">
    <citation type="submission" date="2018-12" db="EMBL/GenBank/DDBJ databases">
        <authorList>
            <consortium name="Pathogen Informatics"/>
        </authorList>
    </citation>
    <scope>NUCLEOTIDE SEQUENCE [LARGE SCALE GENOMIC DNA]</scope>
    <source>
        <strain evidence="1 2">NCTC7357</strain>
    </source>
</reference>
<name>A0AAX3FT99_9PSED</name>
<dbReference type="Proteomes" id="UP000277437">
    <property type="component" value="Chromosome"/>
</dbReference>
<dbReference type="EMBL" id="LR134334">
    <property type="protein sequence ID" value="VEF72725.1"/>
    <property type="molecule type" value="Genomic_DNA"/>
</dbReference>
<dbReference type="AlphaFoldDB" id="A0AAX3FT99"/>
<dbReference type="RefSeq" id="WP_164486036.1">
    <property type="nucleotide sequence ID" value="NZ_CP118137.1"/>
</dbReference>
<evidence type="ECO:0000313" key="1">
    <source>
        <dbReference type="EMBL" id="VEF72725.1"/>
    </source>
</evidence>
<accession>A0AAX3FT99</accession>